<feature type="domain" description="Reverse transcriptase/retrotransposon-derived protein RNase H-like" evidence="1">
    <location>
        <begin position="10"/>
        <end position="104"/>
    </location>
</feature>
<accession>A0A1S3XRX2</accession>
<dbReference type="AlphaFoldDB" id="A0A1S3XRX2"/>
<organism evidence="2">
    <name type="scientific">Nicotiana tabacum</name>
    <name type="common">Common tobacco</name>
    <dbReference type="NCBI Taxonomy" id="4097"/>
    <lineage>
        <taxon>Eukaryota</taxon>
        <taxon>Viridiplantae</taxon>
        <taxon>Streptophyta</taxon>
        <taxon>Embryophyta</taxon>
        <taxon>Tracheophyta</taxon>
        <taxon>Spermatophyta</taxon>
        <taxon>Magnoliopsida</taxon>
        <taxon>eudicotyledons</taxon>
        <taxon>Gunneridae</taxon>
        <taxon>Pentapetalae</taxon>
        <taxon>asterids</taxon>
        <taxon>lamiids</taxon>
        <taxon>Solanales</taxon>
        <taxon>Solanaceae</taxon>
        <taxon>Nicotianoideae</taxon>
        <taxon>Nicotianeae</taxon>
        <taxon>Nicotiana</taxon>
    </lineage>
</organism>
<evidence type="ECO:0000259" key="1">
    <source>
        <dbReference type="Pfam" id="PF17919"/>
    </source>
</evidence>
<sequence>MLRKDVATSWTKECQKAFDKIKEYLSKPPMLVPPKPGRPLLLYIFVLDGAFGCILGQHDETGRKEQAIYYLSKKFIPYEAWYSLLERTCCALTWIAQKLRHYSYLLVHQVLREWAIKNTKILPYLHCVQDLIKRFMKIIFKHVLRIQNEFVDALATLSSMIQHPDKNFIDPIPIEIRQQPAYCAHVEEKFYENPWFHDIKEYLDKGEYLENATHTQKRKL</sequence>
<dbReference type="STRING" id="4097.A0A1S3XRX2"/>
<dbReference type="Gene3D" id="3.30.420.10">
    <property type="entry name" value="Ribonuclease H-like superfamily/Ribonuclease H"/>
    <property type="match status" value="1"/>
</dbReference>
<dbReference type="Pfam" id="PF17919">
    <property type="entry name" value="RT_RNaseH_2"/>
    <property type="match status" value="1"/>
</dbReference>
<reference evidence="2" key="1">
    <citation type="submission" date="2025-08" db="UniProtKB">
        <authorList>
            <consortium name="RefSeq"/>
        </authorList>
    </citation>
    <scope>IDENTIFICATION</scope>
</reference>
<dbReference type="OrthoDB" id="1426770at2759"/>
<dbReference type="InterPro" id="IPR043128">
    <property type="entry name" value="Rev_trsase/Diguanyl_cyclase"/>
</dbReference>
<dbReference type="InterPro" id="IPR041577">
    <property type="entry name" value="RT_RNaseH_2"/>
</dbReference>
<dbReference type="InterPro" id="IPR043502">
    <property type="entry name" value="DNA/RNA_pol_sf"/>
</dbReference>
<proteinExistence type="predicted"/>
<evidence type="ECO:0000313" key="2">
    <source>
        <dbReference type="RefSeq" id="XP_016442432.1"/>
    </source>
</evidence>
<dbReference type="Gene3D" id="3.30.70.270">
    <property type="match status" value="1"/>
</dbReference>
<dbReference type="RefSeq" id="XP_016442432.1">
    <property type="nucleotide sequence ID" value="XM_016586946.1"/>
</dbReference>
<gene>
    <name evidence="2" type="primary">LOC107767847</name>
</gene>
<dbReference type="PaxDb" id="4097-A0A1S3XRX2"/>
<dbReference type="GO" id="GO:0003676">
    <property type="term" value="F:nucleic acid binding"/>
    <property type="evidence" value="ECO:0007669"/>
    <property type="project" value="InterPro"/>
</dbReference>
<protein>
    <recommendedName>
        <fullName evidence="1">Reverse transcriptase/retrotransposon-derived protein RNase H-like domain-containing protein</fullName>
    </recommendedName>
</protein>
<dbReference type="InterPro" id="IPR036397">
    <property type="entry name" value="RNaseH_sf"/>
</dbReference>
<dbReference type="KEGG" id="nta:107767847"/>
<name>A0A1S3XRX2_TOBAC</name>
<dbReference type="PANTHER" id="PTHR48475:SF1">
    <property type="entry name" value="RNASE H TYPE-1 DOMAIN-CONTAINING PROTEIN"/>
    <property type="match status" value="1"/>
</dbReference>
<dbReference type="PANTHER" id="PTHR48475">
    <property type="entry name" value="RIBONUCLEASE H"/>
    <property type="match status" value="1"/>
</dbReference>
<dbReference type="OMA" id="CAHVEEK"/>
<dbReference type="SUPFAM" id="SSF56672">
    <property type="entry name" value="DNA/RNA polymerases"/>
    <property type="match status" value="1"/>
</dbReference>